<dbReference type="InterPro" id="IPR027465">
    <property type="entry name" value="TIMP_C"/>
</dbReference>
<dbReference type="Gene3D" id="3.90.370.10">
    <property type="entry name" value="Tissue inhibitor of metalloproteinase-1. Chain B, domain 1"/>
    <property type="match status" value="1"/>
</dbReference>
<accession>A0A9X9MDX7</accession>
<dbReference type="InterPro" id="IPR001134">
    <property type="entry name" value="Netrin_domain"/>
</dbReference>
<dbReference type="GO" id="GO:0005615">
    <property type="term" value="C:extracellular space"/>
    <property type="evidence" value="ECO:0007669"/>
    <property type="project" value="TreeGrafter"/>
</dbReference>
<dbReference type="Gene3D" id="2.40.50.120">
    <property type="match status" value="1"/>
</dbReference>
<dbReference type="CDD" id="cd03585">
    <property type="entry name" value="NTR_TIMP"/>
    <property type="match status" value="1"/>
</dbReference>
<keyword evidence="20" id="KW-1185">Reference proteome</keyword>
<evidence type="ECO:0000256" key="2">
    <source>
        <dbReference type="ARBA" id="ARBA00011027"/>
    </source>
</evidence>
<feature type="disulfide bond" evidence="16">
    <location>
        <begin position="284"/>
        <end position="305"/>
    </location>
</feature>
<evidence type="ECO:0000256" key="16">
    <source>
        <dbReference type="PIRSR" id="PIRSR601820-3"/>
    </source>
</evidence>
<dbReference type="FunFam" id="3.90.370.10:FF:000001">
    <property type="entry name" value="Metalloproteinase inhibitor 3"/>
    <property type="match status" value="1"/>
</dbReference>
<feature type="non-terminal residue" evidence="19">
    <location>
        <position position="1"/>
    </location>
</feature>
<dbReference type="InterPro" id="IPR008993">
    <property type="entry name" value="TIMP-like_OB-fold"/>
</dbReference>
<evidence type="ECO:0000256" key="13">
    <source>
        <dbReference type="ARBA" id="ARBA00030101"/>
    </source>
</evidence>
<name>A0A9X9MDX7_GULGU</name>
<feature type="region of interest" description="Disordered" evidence="17">
    <location>
        <begin position="1"/>
        <end position="20"/>
    </location>
</feature>
<evidence type="ECO:0000256" key="1">
    <source>
        <dbReference type="ARBA" id="ARBA00004498"/>
    </source>
</evidence>
<dbReference type="PROSITE" id="PS00288">
    <property type="entry name" value="TIMP"/>
    <property type="match status" value="1"/>
</dbReference>
<evidence type="ECO:0000256" key="11">
    <source>
        <dbReference type="ARBA" id="ARBA00023157"/>
    </source>
</evidence>
<gene>
    <name evidence="19" type="ORF">BN2614_LOCUS2</name>
</gene>
<evidence type="ECO:0000256" key="7">
    <source>
        <dbReference type="ARBA" id="ARBA00022690"/>
    </source>
</evidence>
<evidence type="ECO:0000256" key="5">
    <source>
        <dbReference type="ARBA" id="ARBA00022530"/>
    </source>
</evidence>
<dbReference type="PROSITE" id="PS50189">
    <property type="entry name" value="NTR"/>
    <property type="match status" value="1"/>
</dbReference>
<feature type="compositionally biased region" description="Low complexity" evidence="17">
    <location>
        <begin position="98"/>
        <end position="107"/>
    </location>
</feature>
<dbReference type="SMART" id="SM00206">
    <property type="entry name" value="NTR"/>
    <property type="match status" value="1"/>
</dbReference>
<evidence type="ECO:0000313" key="20">
    <source>
        <dbReference type="Proteomes" id="UP000269945"/>
    </source>
</evidence>
<evidence type="ECO:0000256" key="4">
    <source>
        <dbReference type="ARBA" id="ARBA00022525"/>
    </source>
</evidence>
<dbReference type="GO" id="GO:0034097">
    <property type="term" value="P:response to cytokine"/>
    <property type="evidence" value="ECO:0007669"/>
    <property type="project" value="TreeGrafter"/>
</dbReference>
<feature type="disulfide bond" evidence="16">
    <location>
        <begin position="145"/>
        <end position="212"/>
    </location>
</feature>
<comment type="similarity">
    <text evidence="2">Belongs to the protease inhibitor I35 (TIMP) family.</text>
</comment>
<dbReference type="PANTHER" id="PTHR11844">
    <property type="entry name" value="METALLOPROTEASE INHIBITOR"/>
    <property type="match status" value="1"/>
</dbReference>
<comment type="subunit">
    <text evidence="14">Interacts with EFEMP1. Interacts with KDR.</text>
</comment>
<protein>
    <recommendedName>
        <fullName evidence="3">Metalloproteinase inhibitor 3</fullName>
    </recommendedName>
    <alternativeName>
        <fullName evidence="13">Tissue inhibitor of metalloproteinases 3</fullName>
    </alternativeName>
</protein>
<keyword evidence="10 15" id="KW-0862">Zinc</keyword>
<keyword evidence="11 16" id="KW-1015">Disulfide bond</keyword>
<keyword evidence="9" id="KW-0732">Signal</keyword>
<evidence type="ECO:0000259" key="18">
    <source>
        <dbReference type="PROSITE" id="PS50189"/>
    </source>
</evidence>
<keyword evidence="4" id="KW-0964">Secreted</keyword>
<feature type="domain" description="NTR" evidence="18">
    <location>
        <begin position="145"/>
        <end position="264"/>
    </location>
</feature>
<comment type="subcellular location">
    <subcellularLocation>
        <location evidence="1">Secreted</location>
        <location evidence="1">Extracellular space</location>
        <location evidence="1">Extracellular matrix</location>
    </subcellularLocation>
</comment>
<proteinExistence type="inferred from homology"/>
<dbReference type="Pfam" id="PF00965">
    <property type="entry name" value="TIMP"/>
    <property type="match status" value="1"/>
</dbReference>
<dbReference type="EMBL" id="CYRY02046941">
    <property type="protein sequence ID" value="VCX42778.1"/>
    <property type="molecule type" value="Genomic_DNA"/>
</dbReference>
<dbReference type="SUPFAM" id="SSF50242">
    <property type="entry name" value="TIMP-like"/>
    <property type="match status" value="1"/>
</dbReference>
<dbReference type="GO" id="GO:0031012">
    <property type="term" value="C:extracellular matrix"/>
    <property type="evidence" value="ECO:0007669"/>
    <property type="project" value="TreeGrafter"/>
</dbReference>
<evidence type="ECO:0000256" key="6">
    <source>
        <dbReference type="ARBA" id="ARBA00022608"/>
    </source>
</evidence>
<dbReference type="GO" id="GO:0051045">
    <property type="term" value="P:negative regulation of membrane protein ectodomain proteolysis"/>
    <property type="evidence" value="ECO:0007669"/>
    <property type="project" value="TreeGrafter"/>
</dbReference>
<evidence type="ECO:0000256" key="8">
    <source>
        <dbReference type="ARBA" id="ARBA00022723"/>
    </source>
</evidence>
<dbReference type="PANTHER" id="PTHR11844:SF22">
    <property type="entry name" value="METALLOPROTEINASE INHIBITOR 3"/>
    <property type="match status" value="1"/>
</dbReference>
<dbReference type="Proteomes" id="UP000269945">
    <property type="component" value="Unassembled WGS sequence"/>
</dbReference>
<keyword evidence="7" id="KW-0646">Protease inhibitor</keyword>
<feature type="disulfide bond" evidence="16">
    <location>
        <begin position="271"/>
        <end position="276"/>
    </location>
</feature>
<evidence type="ECO:0000256" key="14">
    <source>
        <dbReference type="ARBA" id="ARBA00063810"/>
    </source>
</evidence>
<feature type="binding site" evidence="15">
    <location>
        <position position="145"/>
    </location>
    <ligand>
        <name>Zn(2+)</name>
        <dbReference type="ChEBI" id="CHEBI:29105"/>
        <note>ligand shared with metalloproteinase partner</note>
    </ligand>
</feature>
<dbReference type="GO" id="GO:0002020">
    <property type="term" value="F:protease binding"/>
    <property type="evidence" value="ECO:0007669"/>
    <property type="project" value="TreeGrafter"/>
</dbReference>
<dbReference type="GO" id="GO:0008191">
    <property type="term" value="F:metalloendopeptidase inhibitor activity"/>
    <property type="evidence" value="ECO:0007669"/>
    <property type="project" value="InterPro"/>
</dbReference>
<evidence type="ECO:0000256" key="15">
    <source>
        <dbReference type="PIRSR" id="PIRSR601820-1"/>
    </source>
</evidence>
<reference evidence="19 20" key="1">
    <citation type="submission" date="2018-10" db="EMBL/GenBank/DDBJ databases">
        <authorList>
            <person name="Ekblom R."/>
            <person name="Jareborg N."/>
        </authorList>
    </citation>
    <scope>NUCLEOTIDE SEQUENCE [LARGE SCALE GENOMIC DNA]</scope>
    <source>
        <tissue evidence="19">Muscle</tissue>
    </source>
</reference>
<dbReference type="InterPro" id="IPR001820">
    <property type="entry name" value="TIMP"/>
</dbReference>
<keyword evidence="5" id="KW-0272">Extracellular matrix</keyword>
<feature type="disulfide bond" evidence="16">
    <location>
        <begin position="157"/>
        <end position="264"/>
    </location>
</feature>
<keyword evidence="8 15" id="KW-0479">Metal-binding</keyword>
<evidence type="ECO:0000256" key="12">
    <source>
        <dbReference type="ARBA" id="ARBA00023215"/>
    </source>
</evidence>
<dbReference type="AlphaFoldDB" id="A0A9X9MDX7"/>
<organism evidence="19 20">
    <name type="scientific">Gulo gulo</name>
    <name type="common">Wolverine</name>
    <name type="synonym">Gluton</name>
    <dbReference type="NCBI Taxonomy" id="48420"/>
    <lineage>
        <taxon>Eukaryota</taxon>
        <taxon>Metazoa</taxon>
        <taxon>Chordata</taxon>
        <taxon>Craniata</taxon>
        <taxon>Vertebrata</taxon>
        <taxon>Euteleostomi</taxon>
        <taxon>Mammalia</taxon>
        <taxon>Eutheria</taxon>
        <taxon>Laurasiatheria</taxon>
        <taxon>Carnivora</taxon>
        <taxon>Caniformia</taxon>
        <taxon>Musteloidea</taxon>
        <taxon>Mustelidae</taxon>
        <taxon>Guloninae</taxon>
        <taxon>Gulo</taxon>
    </lineage>
</organism>
<dbReference type="GO" id="GO:0009725">
    <property type="term" value="P:response to hormone"/>
    <property type="evidence" value="ECO:0007669"/>
    <property type="project" value="TreeGrafter"/>
</dbReference>
<dbReference type="InterPro" id="IPR030490">
    <property type="entry name" value="TIMP_CS"/>
</dbReference>
<evidence type="ECO:0000313" key="19">
    <source>
        <dbReference type="EMBL" id="VCX42778.1"/>
    </source>
</evidence>
<feature type="disulfide bond" evidence="16">
    <location>
        <begin position="266"/>
        <end position="313"/>
    </location>
</feature>
<dbReference type="FunFam" id="2.40.50.120:FF:000005">
    <property type="entry name" value="Metalloproteinase inhibitor 3 precursor"/>
    <property type="match status" value="1"/>
</dbReference>
<evidence type="ECO:0000256" key="10">
    <source>
        <dbReference type="ARBA" id="ARBA00022833"/>
    </source>
</evidence>
<keyword evidence="6" id="KW-0483">Metalloprotease inhibitor</keyword>
<feature type="disulfide bond" evidence="16">
    <location>
        <begin position="147"/>
        <end position="239"/>
    </location>
</feature>
<evidence type="ECO:0000256" key="17">
    <source>
        <dbReference type="SAM" id="MobiDB-lite"/>
    </source>
</evidence>
<sequence length="332" mass="36920">RTPSAREGVPGGPALYHSAARQRRRAGSGRALRRLHLLLLLLLRPSSRSFARRDLRPAESCASAEAASPCPSPSGWALRGQRARGQSCPARRSRRARAAAAPPAARTTLERRASASAAAAAMTPWLGLVVLLGSWSLGHWGAEACTCSPSHPQDAFCNSDIVIRAKVVGKKLVKEGPFGTLVYTIKQMKMYRGFTKMPHVQYIHTEASESLCGLKLEVNKYQYLLTGRVYDGKMYTGLCNFVERWDQLTLSQRKGLNYRYHLGCNCKIKSCYYLPCFVTSKNECLWTDMLSNFGYPGYQSKHYACIRQKGGYCSWYRGWAPPDKSIINATDP</sequence>
<feature type="region of interest" description="Disordered" evidence="17">
    <location>
        <begin position="62"/>
        <end position="108"/>
    </location>
</feature>
<evidence type="ECO:0000256" key="3">
    <source>
        <dbReference type="ARBA" id="ARBA00013517"/>
    </source>
</evidence>
<keyword evidence="12" id="KW-0481">Metalloenzyme inhibitor</keyword>
<comment type="caution">
    <text evidence="19">The sequence shown here is derived from an EMBL/GenBank/DDBJ whole genome shotgun (WGS) entry which is preliminary data.</text>
</comment>
<dbReference type="GO" id="GO:0046872">
    <property type="term" value="F:metal ion binding"/>
    <property type="evidence" value="ECO:0007669"/>
    <property type="project" value="UniProtKB-KW"/>
</dbReference>
<evidence type="ECO:0000256" key="9">
    <source>
        <dbReference type="ARBA" id="ARBA00022729"/>
    </source>
</evidence>